<organism evidence="6 7">
    <name type="scientific">Homarus americanus</name>
    <name type="common">American lobster</name>
    <dbReference type="NCBI Taxonomy" id="6706"/>
    <lineage>
        <taxon>Eukaryota</taxon>
        <taxon>Metazoa</taxon>
        <taxon>Ecdysozoa</taxon>
        <taxon>Arthropoda</taxon>
        <taxon>Crustacea</taxon>
        <taxon>Multicrustacea</taxon>
        <taxon>Malacostraca</taxon>
        <taxon>Eumalacostraca</taxon>
        <taxon>Eucarida</taxon>
        <taxon>Decapoda</taxon>
        <taxon>Pleocyemata</taxon>
        <taxon>Astacidea</taxon>
        <taxon>Nephropoidea</taxon>
        <taxon>Nephropidae</taxon>
        <taxon>Homarus</taxon>
    </lineage>
</organism>
<dbReference type="InterPro" id="IPR010111">
    <property type="entry name" value="Kynureninase"/>
</dbReference>
<evidence type="ECO:0000256" key="2">
    <source>
        <dbReference type="ARBA" id="ARBA00022801"/>
    </source>
</evidence>
<evidence type="ECO:0000256" key="3">
    <source>
        <dbReference type="ARBA" id="ARBA00022898"/>
    </source>
</evidence>
<evidence type="ECO:0000256" key="4">
    <source>
        <dbReference type="HAMAP-Rule" id="MF_03017"/>
    </source>
</evidence>
<comment type="pathway">
    <text evidence="4 5">Cofactor biosynthesis; NAD(+) biosynthesis; quinolinate from L-kynurenine: step 2/3.</text>
</comment>
<sequence length="466" mass="52557">MNISQEQTSSPAEELHARASRHGLDVFGPEFACLLDSQDPLRHFRERFAYPRMRTLKDVDMSLVNAEDECLYLCGNSLGLKPRSADRRVQDLLDNWAESGLGMHFQEPLPAASCDRYGREEMGRLVGADPSTVTLMNGLTVNFNLLLLSFYQPTNTRYKVIIEGHAFPSDRYAVVSQAELRGFDPKEAVLELNPRPGEHTLRTEDILKVIKDQGPSIALVCMSGVQYYTGQKFDIATITKAAHDQGCLVGWDLAHAIGNVRINLDDWDVDFACWCTYKYLNSGPGCIAGAYVNKRHNERDAPHLKGWWSNKESTRFQMKHECDVAQGVDSFRLCNPSPFLVAMVLASLEIFEDTGMDQLLQKQFLLTGYLELLLKTHCNTSHIGSPRAVIITPEDVNQRGCQLSLIFSFPLQEIHDELKKRGVVCDIRLPNVMRIAPVPLYNSFQDIHRFIQTLQDVFELCKTSGA</sequence>
<dbReference type="GO" id="GO:0034354">
    <property type="term" value="P:'de novo' NAD+ biosynthetic process from L-tryptophan"/>
    <property type="evidence" value="ECO:0007669"/>
    <property type="project" value="UniProtKB-UniRule"/>
</dbReference>
<comment type="subunit">
    <text evidence="4 5">Homodimer.</text>
</comment>
<dbReference type="FunFam" id="3.40.640.10:FF:000031">
    <property type="entry name" value="Kynureninase"/>
    <property type="match status" value="1"/>
</dbReference>
<comment type="catalytic activity">
    <reaction evidence="4 5">
        <text>L-kynurenine + H2O = anthranilate + L-alanine + H(+)</text>
        <dbReference type="Rhea" id="RHEA:16813"/>
        <dbReference type="ChEBI" id="CHEBI:15377"/>
        <dbReference type="ChEBI" id="CHEBI:15378"/>
        <dbReference type="ChEBI" id="CHEBI:16567"/>
        <dbReference type="ChEBI" id="CHEBI:57959"/>
        <dbReference type="ChEBI" id="CHEBI:57972"/>
        <dbReference type="EC" id="3.7.1.3"/>
    </reaction>
</comment>
<evidence type="ECO:0000313" key="7">
    <source>
        <dbReference type="Proteomes" id="UP000747542"/>
    </source>
</evidence>
<dbReference type="GO" id="GO:0030429">
    <property type="term" value="F:kynureninase activity"/>
    <property type="evidence" value="ECO:0007669"/>
    <property type="project" value="UniProtKB-UniRule"/>
</dbReference>
<dbReference type="PIRSF" id="PIRSF038800">
    <property type="entry name" value="KYNU"/>
    <property type="match status" value="1"/>
</dbReference>
<feature type="binding site" evidence="4">
    <location>
        <position position="139"/>
    </location>
    <ligand>
        <name>pyridoxal 5'-phosphate</name>
        <dbReference type="ChEBI" id="CHEBI:597326"/>
    </ligand>
</feature>
<keyword evidence="1 4" id="KW-0662">Pyridine nucleotide biosynthesis</keyword>
<keyword evidence="7" id="KW-1185">Reference proteome</keyword>
<feature type="binding site" evidence="4">
    <location>
        <position position="307"/>
    </location>
    <ligand>
        <name>pyridoxal 5'-phosphate</name>
        <dbReference type="ChEBI" id="CHEBI:597326"/>
    </ligand>
</feature>
<proteinExistence type="inferred from homology"/>
<reference evidence="6" key="1">
    <citation type="journal article" date="2021" name="Sci. Adv.">
        <title>The American lobster genome reveals insights on longevity, neural, and immune adaptations.</title>
        <authorList>
            <person name="Polinski J.M."/>
            <person name="Zimin A.V."/>
            <person name="Clark K.F."/>
            <person name="Kohn A.B."/>
            <person name="Sadowski N."/>
            <person name="Timp W."/>
            <person name="Ptitsyn A."/>
            <person name="Khanna P."/>
            <person name="Romanova D.Y."/>
            <person name="Williams P."/>
            <person name="Greenwood S.J."/>
            <person name="Moroz L.L."/>
            <person name="Walt D.R."/>
            <person name="Bodnar A.G."/>
        </authorList>
    </citation>
    <scope>NUCLEOTIDE SEQUENCE</scope>
    <source>
        <strain evidence="6">GMGI-L3</strain>
    </source>
</reference>
<dbReference type="HAMAP" id="MF_01970">
    <property type="entry name" value="Kynureninase"/>
    <property type="match status" value="1"/>
</dbReference>
<evidence type="ECO:0000256" key="5">
    <source>
        <dbReference type="PIRNR" id="PIRNR038800"/>
    </source>
</evidence>
<keyword evidence="2 4" id="KW-0378">Hydrolase</keyword>
<feature type="binding site" evidence="4">
    <location>
        <position position="255"/>
    </location>
    <ligand>
        <name>pyridoxal 5'-phosphate</name>
        <dbReference type="ChEBI" id="CHEBI:597326"/>
    </ligand>
</feature>
<feature type="binding site" evidence="4">
    <location>
        <position position="277"/>
    </location>
    <ligand>
        <name>pyridoxal 5'-phosphate</name>
        <dbReference type="ChEBI" id="CHEBI:597326"/>
    </ligand>
</feature>
<dbReference type="GO" id="GO:0097053">
    <property type="term" value="P:L-kynurenine catabolic process"/>
    <property type="evidence" value="ECO:0007669"/>
    <property type="project" value="UniProtKB-UniRule"/>
</dbReference>
<dbReference type="PANTHER" id="PTHR14084:SF0">
    <property type="entry name" value="KYNURENINASE"/>
    <property type="match status" value="1"/>
</dbReference>
<comment type="catalytic activity">
    <reaction evidence="5">
        <text>3-hydroxy-L-kynurenine + H2O = 3-hydroxyanthranilate + L-alanine + H(+)</text>
        <dbReference type="Rhea" id="RHEA:25143"/>
        <dbReference type="ChEBI" id="CHEBI:15377"/>
        <dbReference type="ChEBI" id="CHEBI:15378"/>
        <dbReference type="ChEBI" id="CHEBI:36559"/>
        <dbReference type="ChEBI" id="CHEBI:57972"/>
        <dbReference type="ChEBI" id="CHEBI:58125"/>
        <dbReference type="EC" id="3.7.1.3"/>
    </reaction>
</comment>
<dbReference type="UniPathway" id="UPA00334">
    <property type="reaction ID" value="UER00455"/>
</dbReference>
<dbReference type="Proteomes" id="UP000747542">
    <property type="component" value="Unassembled WGS sequence"/>
</dbReference>
<feature type="binding site" evidence="4">
    <location>
        <position position="252"/>
    </location>
    <ligand>
        <name>pyridoxal 5'-phosphate</name>
        <dbReference type="ChEBI" id="CHEBI:597326"/>
    </ligand>
</feature>
<comment type="pathway">
    <text evidence="4 5">Amino-acid degradation; L-kynurenine degradation; L-alanine and anthranilate from L-kynurenine: step 1/1.</text>
</comment>
<keyword evidence="4 5" id="KW-0963">Cytoplasm</keyword>
<dbReference type="GO" id="GO:0030170">
    <property type="term" value="F:pyridoxal phosphate binding"/>
    <property type="evidence" value="ECO:0007669"/>
    <property type="project" value="UniProtKB-UniRule"/>
</dbReference>
<evidence type="ECO:0000313" key="6">
    <source>
        <dbReference type="EMBL" id="KAG7172305.1"/>
    </source>
</evidence>
<dbReference type="EC" id="3.7.1.3" evidence="4 5"/>
<comment type="function">
    <text evidence="4 5">Catalyzes the cleavage of L-kynurenine (L-Kyn) and L-3-hydroxykynurenine (L-3OHKyn) into anthranilic acid (AA) and 3-hydroxyanthranilic acid (3-OHAA), respectively.</text>
</comment>
<feature type="binding site" evidence="4">
    <location>
        <position position="335"/>
    </location>
    <ligand>
        <name>pyridoxal 5'-phosphate</name>
        <dbReference type="ChEBI" id="CHEBI:597326"/>
    </ligand>
</feature>
<dbReference type="OrthoDB" id="5978656at2759"/>
<comment type="caution">
    <text evidence="6">The sequence shown here is derived from an EMBL/GenBank/DDBJ whole genome shotgun (WGS) entry which is preliminary data.</text>
</comment>
<dbReference type="PANTHER" id="PTHR14084">
    <property type="entry name" value="KYNURENINASE"/>
    <property type="match status" value="1"/>
</dbReference>
<comment type="similarity">
    <text evidence="4 5">Belongs to the kynureninase family.</text>
</comment>
<feature type="modified residue" description="N6-(pyridoxal phosphate)lysine" evidence="4">
    <location>
        <position position="278"/>
    </location>
</feature>
<feature type="binding site" evidence="4">
    <location>
        <position position="140"/>
    </location>
    <ligand>
        <name>pyridoxal 5'-phosphate</name>
        <dbReference type="ChEBI" id="CHEBI:597326"/>
    </ligand>
</feature>
<protein>
    <recommendedName>
        <fullName evidence="4 5">Kynureninase</fullName>
        <ecNumber evidence="4 5">3.7.1.3</ecNumber>
    </recommendedName>
    <alternativeName>
        <fullName evidence="4">L-kynurenine hydrolase</fullName>
    </alternativeName>
</protein>
<dbReference type="NCBIfam" id="TIGR01814">
    <property type="entry name" value="kynureninase"/>
    <property type="match status" value="1"/>
</dbReference>
<feature type="binding site" evidence="4">
    <location>
        <begin position="167"/>
        <end position="170"/>
    </location>
    <ligand>
        <name>pyridoxal 5'-phosphate</name>
        <dbReference type="ChEBI" id="CHEBI:597326"/>
    </ligand>
</feature>
<name>A0A8J5T318_HOMAM</name>
<dbReference type="GO" id="GO:0019805">
    <property type="term" value="P:quinolinate biosynthetic process"/>
    <property type="evidence" value="ECO:0007669"/>
    <property type="project" value="UniProtKB-UniRule"/>
</dbReference>
<comment type="cofactor">
    <cofactor evidence="4 5">
        <name>pyridoxal 5'-phosphate</name>
        <dbReference type="ChEBI" id="CHEBI:597326"/>
    </cofactor>
</comment>
<feature type="binding site" evidence="4">
    <location>
        <position position="223"/>
    </location>
    <ligand>
        <name>pyridoxal 5'-phosphate</name>
        <dbReference type="ChEBI" id="CHEBI:597326"/>
    </ligand>
</feature>
<evidence type="ECO:0000256" key="1">
    <source>
        <dbReference type="ARBA" id="ARBA00022642"/>
    </source>
</evidence>
<dbReference type="UniPathway" id="UPA00253">
    <property type="reaction ID" value="UER00329"/>
</dbReference>
<gene>
    <name evidence="6" type="primary">kynu-L</name>
    <name evidence="6" type="ORF">Hamer_G009667</name>
</gene>
<keyword evidence="3 4" id="KW-0663">Pyridoxal phosphate</keyword>
<dbReference type="Pfam" id="PF22580">
    <property type="entry name" value="KYNU_C"/>
    <property type="match status" value="1"/>
</dbReference>
<dbReference type="GO" id="GO:0005737">
    <property type="term" value="C:cytoplasm"/>
    <property type="evidence" value="ECO:0007669"/>
    <property type="project" value="UniProtKB-SubCell"/>
</dbReference>
<accession>A0A8J5T318</accession>
<dbReference type="GO" id="GO:0043420">
    <property type="term" value="P:anthranilate metabolic process"/>
    <property type="evidence" value="ECO:0007669"/>
    <property type="project" value="UniProtKB-UniRule"/>
</dbReference>
<dbReference type="EMBL" id="JAHLQT010011563">
    <property type="protein sequence ID" value="KAG7172305.1"/>
    <property type="molecule type" value="Genomic_DNA"/>
</dbReference>
<dbReference type="AlphaFoldDB" id="A0A8J5T318"/>
<comment type="subcellular location">
    <subcellularLocation>
        <location evidence="4 5">Cytoplasm</location>
    </subcellularLocation>
</comment>
<dbReference type="GO" id="GO:0019441">
    <property type="term" value="P:L-tryptophan catabolic process to kynurenine"/>
    <property type="evidence" value="ECO:0007669"/>
    <property type="project" value="TreeGrafter"/>
</dbReference>